<organism evidence="1 2">
    <name type="scientific">Variovorax gossypii</name>
    <dbReference type="NCBI Taxonomy" id="1679495"/>
    <lineage>
        <taxon>Bacteria</taxon>
        <taxon>Pseudomonadati</taxon>
        <taxon>Pseudomonadota</taxon>
        <taxon>Betaproteobacteria</taxon>
        <taxon>Burkholderiales</taxon>
        <taxon>Comamonadaceae</taxon>
        <taxon>Variovorax</taxon>
    </lineage>
</organism>
<dbReference type="OrthoDB" id="8845801at2"/>
<name>A0A431TF67_9BURK</name>
<keyword evidence="2" id="KW-1185">Reference proteome</keyword>
<dbReference type="Proteomes" id="UP000267418">
    <property type="component" value="Unassembled WGS sequence"/>
</dbReference>
<evidence type="ECO:0000313" key="2">
    <source>
        <dbReference type="Proteomes" id="UP000267418"/>
    </source>
</evidence>
<reference evidence="1 2" key="1">
    <citation type="submission" date="2018-12" db="EMBL/GenBank/DDBJ databases">
        <title>The genome of Variovorax gossypii DSM 100435.</title>
        <authorList>
            <person name="Gao J."/>
            <person name="Sun J."/>
        </authorList>
    </citation>
    <scope>NUCLEOTIDE SEQUENCE [LARGE SCALE GENOMIC DNA]</scope>
    <source>
        <strain evidence="1 2">DSM 100435</strain>
    </source>
</reference>
<gene>
    <name evidence="1" type="ORF">EJP69_24935</name>
</gene>
<comment type="caution">
    <text evidence="1">The sequence shown here is derived from an EMBL/GenBank/DDBJ whole genome shotgun (WGS) entry which is preliminary data.</text>
</comment>
<dbReference type="AlphaFoldDB" id="A0A431TF67"/>
<sequence length="205" mass="22849">MVIPVTPITKMHTENKGIPLGILWQSLADRIKSSDFDKLMETARRDMGPKLTVALVRELIAQGYDAQVLEGVVRPANSPDRIDYSRLPTTDPVLHIYLNEVGMYSARFSMDYVPRVNLSAYLLRPSNEDEIYSETIYYGADSNGNTSSSIPADARHHWSSFNEMYEHPEQVSQSYDVAIDALAAKIAANIRAQTAPPPRAAVTVH</sequence>
<accession>A0A431TF67</accession>
<dbReference type="EMBL" id="RXOE01000008">
    <property type="protein sequence ID" value="RTQ31926.1"/>
    <property type="molecule type" value="Genomic_DNA"/>
</dbReference>
<dbReference type="RefSeq" id="WP_126472917.1">
    <property type="nucleotide sequence ID" value="NZ_RXOE01000008.1"/>
</dbReference>
<protein>
    <submittedName>
        <fullName evidence="1">Uncharacterized protein</fullName>
    </submittedName>
</protein>
<proteinExistence type="predicted"/>
<evidence type="ECO:0000313" key="1">
    <source>
        <dbReference type="EMBL" id="RTQ31926.1"/>
    </source>
</evidence>